<evidence type="ECO:0000256" key="3">
    <source>
        <dbReference type="ARBA" id="ARBA00012438"/>
    </source>
</evidence>
<dbReference type="GO" id="GO:0016036">
    <property type="term" value="P:cellular response to phosphate starvation"/>
    <property type="evidence" value="ECO:0007669"/>
    <property type="project" value="TreeGrafter"/>
</dbReference>
<dbReference type="Proteomes" id="UP001145109">
    <property type="component" value="Unassembled WGS sequence"/>
</dbReference>
<evidence type="ECO:0000256" key="5">
    <source>
        <dbReference type="ARBA" id="ARBA00022553"/>
    </source>
</evidence>
<evidence type="ECO:0000256" key="8">
    <source>
        <dbReference type="ARBA" id="ARBA00022777"/>
    </source>
</evidence>
<reference evidence="17" key="2">
    <citation type="submission" date="2022-09" db="EMBL/GenBank/DDBJ databases">
        <title>Draft genome sequence of Coprococcus comes strain 31264.</title>
        <authorList>
            <person name="Atsushi H."/>
            <person name="Moriya O."/>
            <person name="Mitsuo S."/>
        </authorList>
    </citation>
    <scope>NUCLEOTIDE SEQUENCE</scope>
    <source>
        <strain evidence="17">JCM 31264</strain>
    </source>
</reference>
<dbReference type="InterPro" id="IPR005467">
    <property type="entry name" value="His_kinase_dom"/>
</dbReference>
<dbReference type="InterPro" id="IPR036890">
    <property type="entry name" value="HATPase_C_sf"/>
</dbReference>
<evidence type="ECO:0000313" key="18">
    <source>
        <dbReference type="Proteomes" id="UP000095362"/>
    </source>
</evidence>
<reference evidence="17" key="3">
    <citation type="submission" date="2022-11" db="EMBL/GenBank/DDBJ databases">
        <title>Draft genome sequence of Coprococcus comes strain 31264.</title>
        <authorList>
            <person name="Hisatomi A."/>
            <person name="Ohkuma M."/>
            <person name="Sakamoto M."/>
        </authorList>
    </citation>
    <scope>NUCLEOTIDE SEQUENCE</scope>
    <source>
        <strain evidence="17">JCM 31264</strain>
    </source>
</reference>
<evidence type="ECO:0000256" key="11">
    <source>
        <dbReference type="ARBA" id="ARBA00023136"/>
    </source>
</evidence>
<feature type="domain" description="Histidine kinase" evidence="14">
    <location>
        <begin position="125"/>
        <end position="336"/>
    </location>
</feature>
<evidence type="ECO:0000259" key="14">
    <source>
        <dbReference type="PROSITE" id="PS50109"/>
    </source>
</evidence>
<dbReference type="GO" id="GO:0004721">
    <property type="term" value="F:phosphoprotein phosphatase activity"/>
    <property type="evidence" value="ECO:0007669"/>
    <property type="project" value="TreeGrafter"/>
</dbReference>
<dbReference type="PRINTS" id="PR00344">
    <property type="entry name" value="BCTRLSENSOR"/>
</dbReference>
<evidence type="ECO:0000256" key="1">
    <source>
        <dbReference type="ARBA" id="ARBA00000085"/>
    </source>
</evidence>
<feature type="transmembrane region" description="Helical" evidence="13">
    <location>
        <begin position="39"/>
        <end position="60"/>
    </location>
</feature>
<evidence type="ECO:0000313" key="17">
    <source>
        <dbReference type="EMBL" id="GLG87013.1"/>
    </source>
</evidence>
<dbReference type="OrthoDB" id="9780487at2"/>
<comment type="catalytic activity">
    <reaction evidence="1">
        <text>ATP + protein L-histidine = ADP + protein N-phospho-L-histidine.</text>
        <dbReference type="EC" id="2.7.13.3"/>
    </reaction>
</comment>
<keyword evidence="9 13" id="KW-1133">Transmembrane helix</keyword>
<gene>
    <name evidence="16" type="primary">graS_2</name>
    <name evidence="15" type="synonym">graS_1</name>
    <name evidence="17" type="ORF">comes_15580</name>
    <name evidence="16" type="ORF">ERS852481_02916</name>
    <name evidence="15" type="ORF">ERS852574_01057</name>
</gene>
<evidence type="ECO:0000256" key="9">
    <source>
        <dbReference type="ARBA" id="ARBA00022989"/>
    </source>
</evidence>
<dbReference type="SUPFAM" id="SSF47384">
    <property type="entry name" value="Homodimeric domain of signal transducing histidine kinase"/>
    <property type="match status" value="1"/>
</dbReference>
<keyword evidence="6 16" id="KW-0808">Transferase</keyword>
<keyword evidence="12" id="KW-0175">Coiled coil</keyword>
<evidence type="ECO:0000256" key="6">
    <source>
        <dbReference type="ARBA" id="ARBA00022679"/>
    </source>
</evidence>
<dbReference type="Proteomes" id="UP000095362">
    <property type="component" value="Unassembled WGS sequence"/>
</dbReference>
<keyword evidence="4" id="KW-1003">Cell membrane</keyword>
<dbReference type="EMBL" id="CYZK01000029">
    <property type="protein sequence ID" value="CUO80344.1"/>
    <property type="molecule type" value="Genomic_DNA"/>
</dbReference>
<comment type="subcellular location">
    <subcellularLocation>
        <location evidence="2">Cell membrane</location>
        <topology evidence="2">Multi-pass membrane protein</topology>
    </subcellularLocation>
</comment>
<keyword evidence="7 13" id="KW-0812">Transmembrane</keyword>
<evidence type="ECO:0000256" key="13">
    <source>
        <dbReference type="SAM" id="Phobius"/>
    </source>
</evidence>
<dbReference type="SMART" id="SM00387">
    <property type="entry name" value="HATPase_c"/>
    <property type="match status" value="1"/>
</dbReference>
<keyword evidence="10" id="KW-0902">Two-component regulatory system</keyword>
<dbReference type="EMBL" id="CYXR01000006">
    <property type="protein sequence ID" value="CUM84275.1"/>
    <property type="molecule type" value="Genomic_DNA"/>
</dbReference>
<evidence type="ECO:0000256" key="2">
    <source>
        <dbReference type="ARBA" id="ARBA00004651"/>
    </source>
</evidence>
<reference evidence="18 19" key="1">
    <citation type="submission" date="2015-09" db="EMBL/GenBank/DDBJ databases">
        <authorList>
            <consortium name="Pathogen Informatics"/>
        </authorList>
    </citation>
    <scope>NUCLEOTIDE SEQUENCE [LARGE SCALE GENOMIC DNA]</scope>
    <source>
        <strain evidence="16 18">2789STDY5834866</strain>
        <strain evidence="15 19">2789STDY5834962</strain>
    </source>
</reference>
<dbReference type="STRING" id="410072.ERS852525_01238"/>
<keyword evidence="8 16" id="KW-0418">Kinase</keyword>
<dbReference type="InterPro" id="IPR003594">
    <property type="entry name" value="HATPase_dom"/>
</dbReference>
<dbReference type="CDD" id="cd00082">
    <property type="entry name" value="HisKA"/>
    <property type="match status" value="1"/>
</dbReference>
<evidence type="ECO:0000256" key="4">
    <source>
        <dbReference type="ARBA" id="ARBA00022475"/>
    </source>
</evidence>
<dbReference type="Pfam" id="PF02518">
    <property type="entry name" value="HATPase_c"/>
    <property type="match status" value="1"/>
</dbReference>
<organism evidence="16 18">
    <name type="scientific">Coprococcus comes</name>
    <dbReference type="NCBI Taxonomy" id="410072"/>
    <lineage>
        <taxon>Bacteria</taxon>
        <taxon>Bacillati</taxon>
        <taxon>Bacillota</taxon>
        <taxon>Clostridia</taxon>
        <taxon>Lachnospirales</taxon>
        <taxon>Lachnospiraceae</taxon>
        <taxon>Coprococcus</taxon>
    </lineage>
</organism>
<keyword evidence="5" id="KW-0597">Phosphoprotein</keyword>
<evidence type="ECO:0000313" key="15">
    <source>
        <dbReference type="EMBL" id="CUM84275.1"/>
    </source>
</evidence>
<dbReference type="SUPFAM" id="SSF55874">
    <property type="entry name" value="ATPase domain of HSP90 chaperone/DNA topoisomerase II/histidine kinase"/>
    <property type="match status" value="1"/>
</dbReference>
<dbReference type="EMBL" id="BSCI01000008">
    <property type="protein sequence ID" value="GLG87013.1"/>
    <property type="molecule type" value="Genomic_DNA"/>
</dbReference>
<dbReference type="GO" id="GO:0000155">
    <property type="term" value="F:phosphorelay sensor kinase activity"/>
    <property type="evidence" value="ECO:0007669"/>
    <property type="project" value="InterPro"/>
</dbReference>
<proteinExistence type="predicted"/>
<dbReference type="GO" id="GO:0005886">
    <property type="term" value="C:plasma membrane"/>
    <property type="evidence" value="ECO:0007669"/>
    <property type="project" value="UniProtKB-SubCell"/>
</dbReference>
<evidence type="ECO:0000256" key="12">
    <source>
        <dbReference type="SAM" id="Coils"/>
    </source>
</evidence>
<dbReference type="RefSeq" id="WP_055156038.1">
    <property type="nucleotide sequence ID" value="NZ_BSCI01000008.1"/>
</dbReference>
<evidence type="ECO:0000313" key="16">
    <source>
        <dbReference type="EMBL" id="CUO80344.1"/>
    </source>
</evidence>
<protein>
    <recommendedName>
        <fullName evidence="3">histidine kinase</fullName>
        <ecNumber evidence="3">2.7.13.3</ecNumber>
    </recommendedName>
</protein>
<accession>A0A173ZH62</accession>
<dbReference type="InterPro" id="IPR050351">
    <property type="entry name" value="BphY/WalK/GraS-like"/>
</dbReference>
<dbReference type="PANTHER" id="PTHR45453">
    <property type="entry name" value="PHOSPHATE REGULON SENSOR PROTEIN PHOR"/>
    <property type="match status" value="1"/>
</dbReference>
<evidence type="ECO:0000256" key="10">
    <source>
        <dbReference type="ARBA" id="ARBA00023012"/>
    </source>
</evidence>
<dbReference type="AlphaFoldDB" id="A0A173ZH62"/>
<dbReference type="Proteomes" id="UP000095727">
    <property type="component" value="Unassembled WGS sequence"/>
</dbReference>
<dbReference type="InterPro" id="IPR004358">
    <property type="entry name" value="Sig_transdc_His_kin-like_C"/>
</dbReference>
<sequence length="340" mass="39993">MTEILRAFWKEKRPERIAVLVSGILFAVIFWIYEIPVEIAGYAFLLVILWNVIWFTLVFIRYEKRQRILEENQGKIRTEAGGFPEAESRESEMYQELIRQLYEEKKELESSVQIEKQELSDYYSMWVHQIKTPIAALGVLIQSGEELEEVQESPKAQELTRSMKMEVFRIEQYVDMVLTYLRMGSATSDYAFRICSLEEIVRQAVRKYSQMFIMTRTRLHLEIQDQKILTDEKWLTFVIEQILSNAVKYARGGEISIYTEDKILVIADDGIGIAEEDLPRIFEKGFTGYNGRANKKSTGIGLYLCKSIIDRLHHTIWIESKPEKGTKVYLNFDREHRRIE</sequence>
<dbReference type="Gene3D" id="3.30.565.10">
    <property type="entry name" value="Histidine kinase-like ATPase, C-terminal domain"/>
    <property type="match status" value="1"/>
</dbReference>
<dbReference type="InterPro" id="IPR036097">
    <property type="entry name" value="HisK_dim/P_sf"/>
</dbReference>
<dbReference type="EC" id="2.7.13.3" evidence="3"/>
<dbReference type="PANTHER" id="PTHR45453:SF2">
    <property type="entry name" value="HISTIDINE KINASE"/>
    <property type="match status" value="1"/>
</dbReference>
<feature type="coiled-coil region" evidence="12">
    <location>
        <begin position="91"/>
        <end position="118"/>
    </location>
</feature>
<evidence type="ECO:0000313" key="19">
    <source>
        <dbReference type="Proteomes" id="UP000095727"/>
    </source>
</evidence>
<feature type="transmembrane region" description="Helical" evidence="13">
    <location>
        <begin position="16"/>
        <end position="33"/>
    </location>
</feature>
<evidence type="ECO:0000256" key="7">
    <source>
        <dbReference type="ARBA" id="ARBA00022692"/>
    </source>
</evidence>
<dbReference type="InterPro" id="IPR003661">
    <property type="entry name" value="HisK_dim/P_dom"/>
</dbReference>
<dbReference type="PaxDb" id="410072-ERS852525_01238"/>
<name>A0A173ZH62_9FIRM</name>
<dbReference type="PROSITE" id="PS50109">
    <property type="entry name" value="HIS_KIN"/>
    <property type="match status" value="1"/>
</dbReference>
<keyword evidence="11 13" id="KW-0472">Membrane</keyword>